<dbReference type="SUPFAM" id="SSF51604">
    <property type="entry name" value="Enolase C-terminal domain-like"/>
    <property type="match status" value="1"/>
</dbReference>
<keyword evidence="6 8" id="KW-0456">Lyase</keyword>
<dbReference type="Pfam" id="PF13378">
    <property type="entry name" value="MR_MLE_C"/>
    <property type="match status" value="1"/>
</dbReference>
<evidence type="ECO:0000313" key="8">
    <source>
        <dbReference type="EMBL" id="MDP9825689.1"/>
    </source>
</evidence>
<evidence type="ECO:0000256" key="1">
    <source>
        <dbReference type="ARBA" id="ARBA00001737"/>
    </source>
</evidence>
<dbReference type="EMBL" id="JAUSQZ010000001">
    <property type="protein sequence ID" value="MDP9825689.1"/>
    <property type="molecule type" value="Genomic_DNA"/>
</dbReference>
<protein>
    <recommendedName>
        <fullName evidence="3">L-fuconate dehydratase</fullName>
        <ecNumber evidence="3">4.2.1.68</ecNumber>
    </recommendedName>
</protein>
<evidence type="ECO:0000256" key="3">
    <source>
        <dbReference type="ARBA" id="ARBA00013142"/>
    </source>
</evidence>
<keyword evidence="4" id="KW-0479">Metal-binding</keyword>
<evidence type="ECO:0000256" key="6">
    <source>
        <dbReference type="ARBA" id="ARBA00023239"/>
    </source>
</evidence>
<dbReference type="InterPro" id="IPR018110">
    <property type="entry name" value="Mandel_Rmase/mucon_lact_enz_CS"/>
</dbReference>
<comment type="caution">
    <text evidence="8">The sequence shown here is derived from an EMBL/GenBank/DDBJ whole genome shotgun (WGS) entry which is preliminary data.</text>
</comment>
<keyword evidence="5" id="KW-0460">Magnesium</keyword>
<dbReference type="Pfam" id="PF02746">
    <property type="entry name" value="MR_MLE_N"/>
    <property type="match status" value="1"/>
</dbReference>
<dbReference type="InterPro" id="IPR046945">
    <property type="entry name" value="RHMD-like"/>
</dbReference>
<dbReference type="PANTHER" id="PTHR13794:SF58">
    <property type="entry name" value="MITOCHONDRIAL ENOLASE SUPERFAMILY MEMBER 1"/>
    <property type="match status" value="1"/>
</dbReference>
<evidence type="ECO:0000256" key="4">
    <source>
        <dbReference type="ARBA" id="ARBA00022723"/>
    </source>
</evidence>
<evidence type="ECO:0000256" key="2">
    <source>
        <dbReference type="ARBA" id="ARBA00001946"/>
    </source>
</evidence>
<dbReference type="GO" id="GO:0050023">
    <property type="term" value="F:L-fuconate dehydratase activity"/>
    <property type="evidence" value="ECO:0007669"/>
    <property type="project" value="UniProtKB-EC"/>
</dbReference>
<organism evidence="8 9">
    <name type="scientific">Kineosporia succinea</name>
    <dbReference type="NCBI Taxonomy" id="84632"/>
    <lineage>
        <taxon>Bacteria</taxon>
        <taxon>Bacillati</taxon>
        <taxon>Actinomycetota</taxon>
        <taxon>Actinomycetes</taxon>
        <taxon>Kineosporiales</taxon>
        <taxon>Kineosporiaceae</taxon>
        <taxon>Kineosporia</taxon>
    </lineage>
</organism>
<dbReference type="PANTHER" id="PTHR13794">
    <property type="entry name" value="ENOLASE SUPERFAMILY, MANDELATE RACEMASE"/>
    <property type="match status" value="1"/>
</dbReference>
<comment type="catalytic activity">
    <reaction evidence="1">
        <text>L-fuconate = 2-dehydro-3-deoxy-L-fuconate + H2O</text>
        <dbReference type="Rhea" id="RHEA:22772"/>
        <dbReference type="ChEBI" id="CHEBI:15377"/>
        <dbReference type="ChEBI" id="CHEBI:21291"/>
        <dbReference type="ChEBI" id="CHEBI:37448"/>
        <dbReference type="EC" id="4.2.1.68"/>
    </reaction>
</comment>
<dbReference type="SUPFAM" id="SSF54826">
    <property type="entry name" value="Enolase N-terminal domain-like"/>
    <property type="match status" value="1"/>
</dbReference>
<dbReference type="SFLD" id="SFLDF00111">
    <property type="entry name" value="L-fuconate_dehydratase"/>
    <property type="match status" value="1"/>
</dbReference>
<dbReference type="SFLD" id="SFLDG00179">
    <property type="entry name" value="mandelate_racemase"/>
    <property type="match status" value="1"/>
</dbReference>
<reference evidence="8 9" key="1">
    <citation type="submission" date="2023-07" db="EMBL/GenBank/DDBJ databases">
        <title>Sequencing the genomes of 1000 actinobacteria strains.</title>
        <authorList>
            <person name="Klenk H.-P."/>
        </authorList>
    </citation>
    <scope>NUCLEOTIDE SEQUENCE [LARGE SCALE GENOMIC DNA]</scope>
    <source>
        <strain evidence="8 9">DSM 44388</strain>
    </source>
</reference>
<dbReference type="RefSeq" id="WP_307239736.1">
    <property type="nucleotide sequence ID" value="NZ_JAUSQZ010000001.1"/>
</dbReference>
<feature type="domain" description="Mandelate racemase/muconate lactonizing enzyme C-terminal" evidence="7">
    <location>
        <begin position="199"/>
        <end position="295"/>
    </location>
</feature>
<dbReference type="PROSITE" id="PS00909">
    <property type="entry name" value="MR_MLE_2"/>
    <property type="match status" value="1"/>
</dbReference>
<dbReference type="InterPro" id="IPR036849">
    <property type="entry name" value="Enolase-like_C_sf"/>
</dbReference>
<comment type="cofactor">
    <cofactor evidence="2">
        <name>Mg(2+)</name>
        <dbReference type="ChEBI" id="CHEBI:18420"/>
    </cofactor>
</comment>
<dbReference type="InterPro" id="IPR013342">
    <property type="entry name" value="Mandelate_racemase_C"/>
</dbReference>
<evidence type="ECO:0000313" key="9">
    <source>
        <dbReference type="Proteomes" id="UP001235712"/>
    </source>
</evidence>
<dbReference type="InterPro" id="IPR029017">
    <property type="entry name" value="Enolase-like_N"/>
</dbReference>
<dbReference type="SFLD" id="SFLDS00001">
    <property type="entry name" value="Enolase"/>
    <property type="match status" value="1"/>
</dbReference>
<dbReference type="Proteomes" id="UP001235712">
    <property type="component" value="Unassembled WGS sequence"/>
</dbReference>
<dbReference type="Gene3D" id="3.20.20.120">
    <property type="entry name" value="Enolase-like C-terminal domain"/>
    <property type="match status" value="1"/>
</dbReference>
<dbReference type="SMART" id="SM00922">
    <property type="entry name" value="MR_MLE"/>
    <property type="match status" value="1"/>
</dbReference>
<dbReference type="InterPro" id="IPR013341">
    <property type="entry name" value="Mandelate_racemase_N_dom"/>
</dbReference>
<proteinExistence type="predicted"/>
<name>A0ABT9NZV2_9ACTN</name>
<evidence type="ECO:0000256" key="5">
    <source>
        <dbReference type="ARBA" id="ARBA00022842"/>
    </source>
</evidence>
<dbReference type="InterPro" id="IPR034610">
    <property type="entry name" value="L-fuconate_dehydratase"/>
</dbReference>
<evidence type="ECO:0000259" key="7">
    <source>
        <dbReference type="SMART" id="SM00922"/>
    </source>
</evidence>
<dbReference type="EC" id="4.2.1.68" evidence="3"/>
<sequence>MPSFTRFETHDVRFPTSRDLDGSDAMNPDPDYSAAYLIIGTDAADGLEGHGFAFTIGRGNDVQVAAIQALAEHVLGLDVDTVLADMGATWRLFVDDSQLRWLGPEKGVMNMAISAVVNALWDLKAKRAGLPLWDLLAGMSPEELVALVDFRYLTDALTREEALAILRQAEPGRAARREELLQKGFPAYTTTPGWLGYSDEKLVRLAREAVEQGYTQIKLKVGGNVDDDVRRMRLARETVGPDIRIATDANQRWDVSDAIAWVKALTPFDPWWIEEPTSPDDVLGHAAIRKAVAPVKVATGEHVQNRIVFKQLLQAGALDVLQIDAARVAGVNENIAILLLAAKFGVPVCPHAGGVGLCELVQHLSMFDFVAVSGTTQDRVIEWVEHLHEHFLAPARVESGAYVTPTQPGFSAQMVPATLTHFAFPNGAEWAPAQLEVSA</sequence>
<dbReference type="CDD" id="cd03324">
    <property type="entry name" value="rTSbeta_L-fuconate_dehydratase"/>
    <property type="match status" value="1"/>
</dbReference>
<keyword evidence="9" id="KW-1185">Reference proteome</keyword>
<accession>A0ABT9NZV2</accession>
<dbReference type="InterPro" id="IPR029065">
    <property type="entry name" value="Enolase_C-like"/>
</dbReference>
<dbReference type="Gene3D" id="3.30.390.10">
    <property type="entry name" value="Enolase-like, N-terminal domain"/>
    <property type="match status" value="1"/>
</dbReference>
<gene>
    <name evidence="8" type="ORF">J2S57_001438</name>
</gene>